<dbReference type="RefSeq" id="WP_203915972.1">
    <property type="nucleotide sequence ID" value="NZ_BONZ01000006.1"/>
</dbReference>
<gene>
    <name evidence="1" type="ORF">Raf01_04250</name>
</gene>
<dbReference type="AlphaFoldDB" id="A0A8J3VNI3"/>
<reference evidence="1" key="1">
    <citation type="submission" date="2021-01" db="EMBL/GenBank/DDBJ databases">
        <title>Whole genome shotgun sequence of Rugosimonospora africana NBRC 104875.</title>
        <authorList>
            <person name="Komaki H."/>
            <person name="Tamura T."/>
        </authorList>
    </citation>
    <scope>NUCLEOTIDE SEQUENCE</scope>
    <source>
        <strain evidence="1">NBRC 104875</strain>
    </source>
</reference>
<keyword evidence="2" id="KW-1185">Reference proteome</keyword>
<proteinExistence type="predicted"/>
<comment type="caution">
    <text evidence="1">The sequence shown here is derived from an EMBL/GenBank/DDBJ whole genome shotgun (WGS) entry which is preliminary data.</text>
</comment>
<dbReference type="Proteomes" id="UP000642748">
    <property type="component" value="Unassembled WGS sequence"/>
</dbReference>
<dbReference type="EMBL" id="BONZ01000006">
    <property type="protein sequence ID" value="GIH12253.1"/>
    <property type="molecule type" value="Genomic_DNA"/>
</dbReference>
<organism evidence="1 2">
    <name type="scientific">Rugosimonospora africana</name>
    <dbReference type="NCBI Taxonomy" id="556532"/>
    <lineage>
        <taxon>Bacteria</taxon>
        <taxon>Bacillati</taxon>
        <taxon>Actinomycetota</taxon>
        <taxon>Actinomycetes</taxon>
        <taxon>Micromonosporales</taxon>
        <taxon>Micromonosporaceae</taxon>
        <taxon>Rugosimonospora</taxon>
    </lineage>
</organism>
<protein>
    <submittedName>
        <fullName evidence="1">Uncharacterized protein</fullName>
    </submittedName>
</protein>
<sequence>MHVRGLRTGALRLIAVAAVALGVALLVSLSHARTVAVSSDDTVPAAIVGDDGSSTNAGFLGAAPVFSPLEGVWG</sequence>
<evidence type="ECO:0000313" key="2">
    <source>
        <dbReference type="Proteomes" id="UP000642748"/>
    </source>
</evidence>
<name>A0A8J3VNI3_9ACTN</name>
<accession>A0A8J3VNI3</accession>
<evidence type="ECO:0000313" key="1">
    <source>
        <dbReference type="EMBL" id="GIH12253.1"/>
    </source>
</evidence>